<sequence length="49" mass="5763">MKVLRINGMILSVPYSAQTFFDQIYLHENVRSKVCESFSFLGKSWYTKV</sequence>
<dbReference type="EMBL" id="JXKD01000012">
    <property type="protein sequence ID" value="OJG09892.1"/>
    <property type="molecule type" value="Genomic_DNA"/>
</dbReference>
<dbReference type="AlphaFoldDB" id="A0A1L8QQU7"/>
<dbReference type="STRING" id="328396.RU93_GL000531"/>
<organism evidence="1 2">
    <name type="scientific">Enterococcus aquimarinus</name>
    <dbReference type="NCBI Taxonomy" id="328396"/>
    <lineage>
        <taxon>Bacteria</taxon>
        <taxon>Bacillati</taxon>
        <taxon>Bacillota</taxon>
        <taxon>Bacilli</taxon>
        <taxon>Lactobacillales</taxon>
        <taxon>Enterococcaceae</taxon>
        <taxon>Enterococcus</taxon>
    </lineage>
</organism>
<evidence type="ECO:0000313" key="1">
    <source>
        <dbReference type="EMBL" id="OJG09892.1"/>
    </source>
</evidence>
<gene>
    <name evidence="1" type="ORF">RU93_GL000531</name>
</gene>
<proteinExistence type="predicted"/>
<reference evidence="1 2" key="1">
    <citation type="submission" date="2014-12" db="EMBL/GenBank/DDBJ databases">
        <title>Draft genome sequences of 29 type strains of Enterococci.</title>
        <authorList>
            <person name="Zhong Z."/>
            <person name="Sun Z."/>
            <person name="Liu W."/>
            <person name="Zhang W."/>
            <person name="Zhang H."/>
        </authorList>
    </citation>
    <scope>NUCLEOTIDE SEQUENCE [LARGE SCALE GENOMIC DNA]</scope>
    <source>
        <strain evidence="1 2">DSM 17690</strain>
    </source>
</reference>
<dbReference type="Proteomes" id="UP000182149">
    <property type="component" value="Unassembled WGS sequence"/>
</dbReference>
<keyword evidence="2" id="KW-1185">Reference proteome</keyword>
<accession>A0A1L8QQU7</accession>
<protein>
    <submittedName>
        <fullName evidence="1">Uncharacterized protein</fullName>
    </submittedName>
</protein>
<evidence type="ECO:0000313" key="2">
    <source>
        <dbReference type="Proteomes" id="UP000182149"/>
    </source>
</evidence>
<comment type="caution">
    <text evidence="1">The sequence shown here is derived from an EMBL/GenBank/DDBJ whole genome shotgun (WGS) entry which is preliminary data.</text>
</comment>
<name>A0A1L8QQU7_9ENTE</name>